<dbReference type="InterPro" id="IPR019787">
    <property type="entry name" value="Znf_PHD-finger"/>
</dbReference>
<evidence type="ECO:0000313" key="7">
    <source>
        <dbReference type="EMBL" id="KAK3285854.1"/>
    </source>
</evidence>
<dbReference type="EMBL" id="LGRX02001605">
    <property type="protein sequence ID" value="KAK3285854.1"/>
    <property type="molecule type" value="Genomic_DNA"/>
</dbReference>
<feature type="domain" description="PHD-type" evidence="6">
    <location>
        <begin position="170"/>
        <end position="220"/>
    </location>
</feature>
<sequence length="224" mass="24465">MVYVVPTMKTYASLTSTTTIDKKKEIALLAATFLYLIRDPENPPANATTFNEYVALYNSFVIVIPSATPEGHVHYACNCPDFHESAACADVVAVGLFKGKFKAPLGKQLDLIGRIPQPGRPLKPASALQSQPLGKLTAKLKRQACKKRPLVEEDEATDREVISSQTVSNRLKCDLCNLGTYASKMLVCDGCEKGYHMHCFTPPLTKVPTGLFICMSCLYPGCAE</sequence>
<keyword evidence="2" id="KW-0479">Metal-binding</keyword>
<dbReference type="SUPFAM" id="SSF57903">
    <property type="entry name" value="FYVE/PHD zinc finger"/>
    <property type="match status" value="1"/>
</dbReference>
<dbReference type="InterPro" id="IPR011011">
    <property type="entry name" value="Znf_FYVE_PHD"/>
</dbReference>
<evidence type="ECO:0000256" key="3">
    <source>
        <dbReference type="ARBA" id="ARBA00022771"/>
    </source>
</evidence>
<evidence type="ECO:0000313" key="8">
    <source>
        <dbReference type="Proteomes" id="UP001190700"/>
    </source>
</evidence>
<dbReference type="PANTHER" id="PTHR45915">
    <property type="entry name" value="TRANSCRIPTION INTERMEDIARY FACTOR"/>
    <property type="match status" value="1"/>
</dbReference>
<keyword evidence="3 5" id="KW-0863">Zinc-finger</keyword>
<evidence type="ECO:0000256" key="2">
    <source>
        <dbReference type="ARBA" id="ARBA00022723"/>
    </source>
</evidence>
<dbReference type="AlphaFoldDB" id="A0AAE0GWZ7"/>
<comment type="subcellular location">
    <subcellularLocation>
        <location evidence="1">Nucleus</location>
    </subcellularLocation>
</comment>
<dbReference type="PROSITE" id="PS01359">
    <property type="entry name" value="ZF_PHD_1"/>
    <property type="match status" value="1"/>
</dbReference>
<protein>
    <recommendedName>
        <fullName evidence="6">PHD-type domain-containing protein</fullName>
    </recommendedName>
</protein>
<dbReference type="GO" id="GO:0008270">
    <property type="term" value="F:zinc ion binding"/>
    <property type="evidence" value="ECO:0007669"/>
    <property type="project" value="UniProtKB-KW"/>
</dbReference>
<dbReference type="GO" id="GO:0000785">
    <property type="term" value="C:chromatin"/>
    <property type="evidence" value="ECO:0007669"/>
    <property type="project" value="TreeGrafter"/>
</dbReference>
<evidence type="ECO:0000256" key="1">
    <source>
        <dbReference type="ARBA" id="ARBA00004123"/>
    </source>
</evidence>
<dbReference type="PROSITE" id="PS50016">
    <property type="entry name" value="ZF_PHD_2"/>
    <property type="match status" value="1"/>
</dbReference>
<dbReference type="SMART" id="SM00249">
    <property type="entry name" value="PHD"/>
    <property type="match status" value="1"/>
</dbReference>
<dbReference type="InterPro" id="IPR013083">
    <property type="entry name" value="Znf_RING/FYVE/PHD"/>
</dbReference>
<evidence type="ECO:0000259" key="6">
    <source>
        <dbReference type="PROSITE" id="PS50016"/>
    </source>
</evidence>
<dbReference type="InterPro" id="IPR001965">
    <property type="entry name" value="Znf_PHD"/>
</dbReference>
<organism evidence="7 8">
    <name type="scientific">Cymbomonas tetramitiformis</name>
    <dbReference type="NCBI Taxonomy" id="36881"/>
    <lineage>
        <taxon>Eukaryota</taxon>
        <taxon>Viridiplantae</taxon>
        <taxon>Chlorophyta</taxon>
        <taxon>Pyramimonadophyceae</taxon>
        <taxon>Pyramimonadales</taxon>
        <taxon>Pyramimonadaceae</taxon>
        <taxon>Cymbomonas</taxon>
    </lineage>
</organism>
<reference evidence="7 8" key="1">
    <citation type="journal article" date="2015" name="Genome Biol. Evol.">
        <title>Comparative Genomics of a Bacterivorous Green Alga Reveals Evolutionary Causalities and Consequences of Phago-Mixotrophic Mode of Nutrition.</title>
        <authorList>
            <person name="Burns J.A."/>
            <person name="Paasch A."/>
            <person name="Narechania A."/>
            <person name="Kim E."/>
        </authorList>
    </citation>
    <scope>NUCLEOTIDE SEQUENCE [LARGE SCALE GENOMIC DNA]</scope>
    <source>
        <strain evidence="7 8">PLY_AMNH</strain>
    </source>
</reference>
<proteinExistence type="predicted"/>
<dbReference type="InterPro" id="IPR019786">
    <property type="entry name" value="Zinc_finger_PHD-type_CS"/>
</dbReference>
<dbReference type="Gene3D" id="3.30.40.10">
    <property type="entry name" value="Zinc/RING finger domain, C3HC4 (zinc finger)"/>
    <property type="match status" value="1"/>
</dbReference>
<name>A0AAE0GWZ7_9CHLO</name>
<dbReference type="PANTHER" id="PTHR45915:SF2">
    <property type="entry name" value="TOUTATIS, ISOFORM E"/>
    <property type="match status" value="1"/>
</dbReference>
<dbReference type="Proteomes" id="UP001190700">
    <property type="component" value="Unassembled WGS sequence"/>
</dbReference>
<evidence type="ECO:0000256" key="5">
    <source>
        <dbReference type="PROSITE-ProRule" id="PRU00146"/>
    </source>
</evidence>
<evidence type="ECO:0000256" key="4">
    <source>
        <dbReference type="ARBA" id="ARBA00022833"/>
    </source>
</evidence>
<keyword evidence="4" id="KW-0862">Zinc</keyword>
<gene>
    <name evidence="7" type="ORF">CYMTET_6565</name>
</gene>
<accession>A0AAE0GWZ7</accession>
<comment type="caution">
    <text evidence="7">The sequence shown here is derived from an EMBL/GenBank/DDBJ whole genome shotgun (WGS) entry which is preliminary data.</text>
</comment>
<keyword evidence="8" id="KW-1185">Reference proteome</keyword>
<dbReference type="GO" id="GO:0005634">
    <property type="term" value="C:nucleus"/>
    <property type="evidence" value="ECO:0007669"/>
    <property type="project" value="UniProtKB-SubCell"/>
</dbReference>
<dbReference type="Pfam" id="PF00628">
    <property type="entry name" value="PHD"/>
    <property type="match status" value="1"/>
</dbReference>